<comment type="caution">
    <text evidence="5">The sequence shown here is derived from an EMBL/GenBank/DDBJ whole genome shotgun (WGS) entry which is preliminary data.</text>
</comment>
<dbReference type="EMBL" id="NISK01000001">
    <property type="protein sequence ID" value="OWQ98999.1"/>
    <property type="molecule type" value="Genomic_DNA"/>
</dbReference>
<keyword evidence="1" id="KW-0805">Transcription regulation</keyword>
<keyword evidence="2" id="KW-0238">DNA-binding</keyword>
<evidence type="ECO:0000256" key="2">
    <source>
        <dbReference type="ARBA" id="ARBA00023125"/>
    </source>
</evidence>
<evidence type="ECO:0000256" key="3">
    <source>
        <dbReference type="ARBA" id="ARBA00023163"/>
    </source>
</evidence>
<organism evidence="5 6">
    <name type="scientific">Sphingopyxis bauzanensis</name>
    <dbReference type="NCBI Taxonomy" id="651663"/>
    <lineage>
        <taxon>Bacteria</taxon>
        <taxon>Pseudomonadati</taxon>
        <taxon>Pseudomonadota</taxon>
        <taxon>Alphaproteobacteria</taxon>
        <taxon>Sphingomonadales</taxon>
        <taxon>Sphingomonadaceae</taxon>
        <taxon>Sphingopyxis</taxon>
    </lineage>
</organism>
<reference evidence="5 6" key="1">
    <citation type="journal article" date="2010" name="Int. J. Syst. Evol. Microbiol.">
        <title>Sphingopyxis bauzanensis sp. nov., a psychrophilic bacterium isolated from soil.</title>
        <authorList>
            <person name="Zhang D.C."/>
            <person name="Liu H.C."/>
            <person name="Xin Y.H."/>
            <person name="Zhou Y.G."/>
            <person name="Schinner F."/>
            <person name="Margesin R."/>
        </authorList>
    </citation>
    <scope>NUCLEOTIDE SEQUENCE [LARGE SCALE GENOMIC DNA]</scope>
    <source>
        <strain evidence="5 6">DSM 22271</strain>
    </source>
</reference>
<dbReference type="InterPro" id="IPR050807">
    <property type="entry name" value="TransReg_Diox_bact_type"/>
</dbReference>
<name>A0A246K0E8_9SPHN</name>
<evidence type="ECO:0000313" key="6">
    <source>
        <dbReference type="Proteomes" id="UP000197361"/>
    </source>
</evidence>
<dbReference type="SMART" id="SM00530">
    <property type="entry name" value="HTH_XRE"/>
    <property type="match status" value="1"/>
</dbReference>
<keyword evidence="6" id="KW-1185">Reference proteome</keyword>
<evidence type="ECO:0000256" key="1">
    <source>
        <dbReference type="ARBA" id="ARBA00023015"/>
    </source>
</evidence>
<dbReference type="Gene3D" id="1.10.260.40">
    <property type="entry name" value="lambda repressor-like DNA-binding domains"/>
    <property type="match status" value="1"/>
</dbReference>
<dbReference type="SUPFAM" id="SSF47413">
    <property type="entry name" value="lambda repressor-like DNA-binding domains"/>
    <property type="match status" value="1"/>
</dbReference>
<dbReference type="PANTHER" id="PTHR46797:SF23">
    <property type="entry name" value="HTH-TYPE TRANSCRIPTIONAL REGULATOR SUTR"/>
    <property type="match status" value="1"/>
</dbReference>
<dbReference type="GO" id="GO:0003677">
    <property type="term" value="F:DNA binding"/>
    <property type="evidence" value="ECO:0007669"/>
    <property type="project" value="UniProtKB-KW"/>
</dbReference>
<dbReference type="AlphaFoldDB" id="A0A246K0E8"/>
<protein>
    <submittedName>
        <fullName evidence="5">Transcriptional regulator</fullName>
    </submittedName>
</protein>
<dbReference type="PROSITE" id="PS50943">
    <property type="entry name" value="HTH_CROC1"/>
    <property type="match status" value="1"/>
</dbReference>
<dbReference type="GO" id="GO:0003700">
    <property type="term" value="F:DNA-binding transcription factor activity"/>
    <property type="evidence" value="ECO:0007669"/>
    <property type="project" value="TreeGrafter"/>
</dbReference>
<gene>
    <name evidence="5" type="ORF">CDQ92_02140</name>
</gene>
<dbReference type="OrthoDB" id="7594891at2"/>
<dbReference type="Proteomes" id="UP000197361">
    <property type="component" value="Unassembled WGS sequence"/>
</dbReference>
<dbReference type="CDD" id="cd00093">
    <property type="entry name" value="HTH_XRE"/>
    <property type="match status" value="1"/>
</dbReference>
<dbReference type="InterPro" id="IPR010982">
    <property type="entry name" value="Lambda_DNA-bd_dom_sf"/>
</dbReference>
<evidence type="ECO:0000259" key="4">
    <source>
        <dbReference type="PROSITE" id="PS50943"/>
    </source>
</evidence>
<dbReference type="PANTHER" id="PTHR46797">
    <property type="entry name" value="HTH-TYPE TRANSCRIPTIONAL REGULATOR"/>
    <property type="match status" value="1"/>
</dbReference>
<dbReference type="GO" id="GO:0005829">
    <property type="term" value="C:cytosol"/>
    <property type="evidence" value="ECO:0007669"/>
    <property type="project" value="TreeGrafter"/>
</dbReference>
<keyword evidence="3" id="KW-0804">Transcription</keyword>
<proteinExistence type="predicted"/>
<dbReference type="Pfam" id="PF13560">
    <property type="entry name" value="HTH_31"/>
    <property type="match status" value="1"/>
</dbReference>
<evidence type="ECO:0000313" key="5">
    <source>
        <dbReference type="EMBL" id="OWQ98999.1"/>
    </source>
</evidence>
<accession>A0A246K0E8</accession>
<feature type="domain" description="HTH cro/C1-type" evidence="4">
    <location>
        <begin position="13"/>
        <end position="67"/>
    </location>
</feature>
<dbReference type="InterPro" id="IPR001387">
    <property type="entry name" value="Cro/C1-type_HTH"/>
</dbReference>
<sequence>MQDPLYTFFGSRVRALRERRQVTQEELARRVDLSRTSITNIEKGRQRVLLHQIVDLAHALDAKPGDLFPAPAAAEKPLRDDVAQLVEKLKNETPGP</sequence>